<evidence type="ECO:0000313" key="2">
    <source>
        <dbReference type="EMBL" id="KZO92426.1"/>
    </source>
</evidence>
<sequence>MAQQSKIMKEPEPAPNKLDTTMWSQTDGESWSRTMALQKSLLHSTIAIKIYEDQNPEWYQDQFREVEDKSVRNLLEDFKDKPAKLESPMIIAVHPDNVTNWDDIKDNNPSLSPEHFSKMADIKDITKVVVIQGHHRWVTQIAWVKKMGYKGEKALQHLFWFAQIYPMELVTDPANAMLLEHLSTNNARTQVPPGMDIRWRVACSHMKKPGNLQNKEDLASRELSESMLRAFQDIPYREALNNMFSLPFFKKVTNEGVITAHSNQAMHDVALLLLTRTYEFFTHPSTWQIIEHDQEVSCKELNGPVFHKVLTESWRAFNSMRITKGKGNYDYRGKHTKDSSYGDFLIEGILEAFKRPVSTRKKENEDTPKFPPKLYTAAPLWVEQVLKPWLEKHPNMVFTTTEIHTLELNRWARHQAVYEIAGALIHPLLLFHGTNSSKRANTGRVKSWLWCLMHKLLATPVPREEWDEDLSNLEDFPATLAEQLDKMEDLLELLNPNKMADVLDELHDSLNVCLHNAKIPLTLSTRTLNQLKPLMPAVNEINNYFTSWLKQEERTLPPASDMDQYLLNLQQAILTQPNPTKLKVPSGMREITTDILKQAHILGMFDEELFKNKEWFALATVFKEEGLYPFTLLHQPVLEREEDKLWVAGPKFSQVTSQTKAITRDTTPGPNQTDLDGLTKEFHKQRKEAENLFKQGLKTVVERLPQGSSSTWVEQVEESTHAELVRVFKAEQKEKKLLSQEKIQAEKAERIRQKEAKKIADAASKQALEEALRTPTEVYQQGYPRRLPPVPLQALPAILQGSAPKASTSQTLANLDLDLTPPSSQEIRETQREEPESEDEEKSEKASDSEQENQAGELEEGEEEERPG</sequence>
<feature type="compositionally biased region" description="Polar residues" evidence="1">
    <location>
        <begin position="657"/>
        <end position="674"/>
    </location>
</feature>
<dbReference type="Proteomes" id="UP000076738">
    <property type="component" value="Unassembled WGS sequence"/>
</dbReference>
<evidence type="ECO:0000313" key="3">
    <source>
        <dbReference type="Proteomes" id="UP000076738"/>
    </source>
</evidence>
<feature type="region of interest" description="Disordered" evidence="1">
    <location>
        <begin position="803"/>
        <end position="868"/>
    </location>
</feature>
<feature type="compositionally biased region" description="Acidic residues" evidence="1">
    <location>
        <begin position="857"/>
        <end position="868"/>
    </location>
</feature>
<reference evidence="2 3" key="1">
    <citation type="journal article" date="2016" name="Mol. Biol. Evol.">
        <title>Comparative Genomics of Early-Diverging Mushroom-Forming Fungi Provides Insights into the Origins of Lignocellulose Decay Capabilities.</title>
        <authorList>
            <person name="Nagy L.G."/>
            <person name="Riley R."/>
            <person name="Tritt A."/>
            <person name="Adam C."/>
            <person name="Daum C."/>
            <person name="Floudas D."/>
            <person name="Sun H."/>
            <person name="Yadav J.S."/>
            <person name="Pangilinan J."/>
            <person name="Larsson K.H."/>
            <person name="Matsuura K."/>
            <person name="Barry K."/>
            <person name="Labutti K."/>
            <person name="Kuo R."/>
            <person name="Ohm R.A."/>
            <person name="Bhattacharya S.S."/>
            <person name="Shirouzu T."/>
            <person name="Yoshinaga Y."/>
            <person name="Martin F.M."/>
            <person name="Grigoriev I.V."/>
            <person name="Hibbett D.S."/>
        </authorList>
    </citation>
    <scope>NUCLEOTIDE SEQUENCE [LARGE SCALE GENOMIC DNA]</scope>
    <source>
        <strain evidence="2 3">TUFC12733</strain>
    </source>
</reference>
<keyword evidence="3" id="KW-1185">Reference proteome</keyword>
<proteinExistence type="predicted"/>
<evidence type="ECO:0000256" key="1">
    <source>
        <dbReference type="SAM" id="MobiDB-lite"/>
    </source>
</evidence>
<feature type="region of interest" description="Disordered" evidence="1">
    <location>
        <begin position="657"/>
        <end position="676"/>
    </location>
</feature>
<dbReference type="EMBL" id="KV417310">
    <property type="protein sequence ID" value="KZO92426.1"/>
    <property type="molecule type" value="Genomic_DNA"/>
</dbReference>
<protein>
    <submittedName>
        <fullName evidence="2">Uncharacterized protein</fullName>
    </submittedName>
</protein>
<organism evidence="2 3">
    <name type="scientific">Calocera viscosa (strain TUFC12733)</name>
    <dbReference type="NCBI Taxonomy" id="1330018"/>
    <lineage>
        <taxon>Eukaryota</taxon>
        <taxon>Fungi</taxon>
        <taxon>Dikarya</taxon>
        <taxon>Basidiomycota</taxon>
        <taxon>Agaricomycotina</taxon>
        <taxon>Dacrymycetes</taxon>
        <taxon>Dacrymycetales</taxon>
        <taxon>Dacrymycetaceae</taxon>
        <taxon>Calocera</taxon>
    </lineage>
</organism>
<name>A0A167I9K3_CALVF</name>
<gene>
    <name evidence="2" type="ORF">CALVIDRAFT_567299</name>
</gene>
<dbReference type="AlphaFoldDB" id="A0A167I9K3"/>
<feature type="region of interest" description="Disordered" evidence="1">
    <location>
        <begin position="1"/>
        <end position="22"/>
    </location>
</feature>
<accession>A0A167I9K3</accession>